<dbReference type="RefSeq" id="WP_149736188.1">
    <property type="nucleotide sequence ID" value="NZ_FQZD01000047.1"/>
</dbReference>
<reference evidence="2 3" key="1">
    <citation type="submission" date="2016-11" db="EMBL/GenBank/DDBJ databases">
        <authorList>
            <person name="Varghese N."/>
            <person name="Submissions S."/>
        </authorList>
    </citation>
    <scope>NUCLEOTIDE SEQUENCE [LARGE SCALE GENOMIC DNA]</scope>
    <source>
        <strain evidence="2 3">DSM 15287</strain>
    </source>
</reference>
<organism evidence="2 3">
    <name type="scientific">Propionispora hippei DSM 15287</name>
    <dbReference type="NCBI Taxonomy" id="1123003"/>
    <lineage>
        <taxon>Bacteria</taxon>
        <taxon>Bacillati</taxon>
        <taxon>Bacillota</taxon>
        <taxon>Negativicutes</taxon>
        <taxon>Selenomonadales</taxon>
        <taxon>Sporomusaceae</taxon>
        <taxon>Propionispora</taxon>
    </lineage>
</organism>
<dbReference type="OrthoDB" id="5465282at2"/>
<keyword evidence="1" id="KW-0472">Membrane</keyword>
<keyword evidence="3" id="KW-1185">Reference proteome</keyword>
<keyword evidence="1" id="KW-1133">Transmembrane helix</keyword>
<feature type="transmembrane region" description="Helical" evidence="1">
    <location>
        <begin position="106"/>
        <end position="124"/>
    </location>
</feature>
<feature type="transmembrane region" description="Helical" evidence="1">
    <location>
        <begin position="75"/>
        <end position="100"/>
    </location>
</feature>
<dbReference type="EMBL" id="FQZD01000047">
    <property type="protein sequence ID" value="SHJ89491.1"/>
    <property type="molecule type" value="Genomic_DNA"/>
</dbReference>
<proteinExistence type="predicted"/>
<sequence>MVSGFLYAVAGVLLFVSWLKDRDKTKQSLRIAWKSFDKLLPTVLAMMLFVGISLSVISPGVITTLIGAESGIPGAVLGLIIGSVVTIPSFVAFPLGGALLKAGAGYMQVAALISTIIAVGLVTLPTEIAYFNRNIAVKRIILSFVVCVIFTVVIGLVM</sequence>
<dbReference type="Proteomes" id="UP000322917">
    <property type="component" value="Unassembled WGS sequence"/>
</dbReference>
<feature type="transmembrane region" description="Helical" evidence="1">
    <location>
        <begin position="43"/>
        <end position="68"/>
    </location>
</feature>
<gene>
    <name evidence="2" type="ORF">SAMN02745170_03629</name>
</gene>
<name>A0A1M6N1A0_9FIRM</name>
<evidence type="ECO:0008006" key="4">
    <source>
        <dbReference type="Google" id="ProtNLM"/>
    </source>
</evidence>
<dbReference type="AlphaFoldDB" id="A0A1M6N1A0"/>
<evidence type="ECO:0000256" key="1">
    <source>
        <dbReference type="SAM" id="Phobius"/>
    </source>
</evidence>
<feature type="transmembrane region" description="Helical" evidence="1">
    <location>
        <begin position="136"/>
        <end position="157"/>
    </location>
</feature>
<protein>
    <recommendedName>
        <fullName evidence="4">Permease</fullName>
    </recommendedName>
</protein>
<evidence type="ECO:0000313" key="3">
    <source>
        <dbReference type="Proteomes" id="UP000322917"/>
    </source>
</evidence>
<evidence type="ECO:0000313" key="2">
    <source>
        <dbReference type="EMBL" id="SHJ89491.1"/>
    </source>
</evidence>
<keyword evidence="1" id="KW-0812">Transmembrane</keyword>
<accession>A0A1M6N1A0</accession>